<dbReference type="PANTHER" id="PTHR47012">
    <property type="entry name" value="LAMIN TAIL DOMAIN-CONTAINING PROTEIN 1"/>
    <property type="match status" value="1"/>
</dbReference>
<dbReference type="PANTHER" id="PTHR47012:SF1">
    <property type="entry name" value="LAMIN TAIL DOMAIN-CONTAINING PROTEIN 1"/>
    <property type="match status" value="1"/>
</dbReference>
<dbReference type="GO" id="GO:0008283">
    <property type="term" value="P:cell population proliferation"/>
    <property type="evidence" value="ECO:0007669"/>
    <property type="project" value="Ensembl"/>
</dbReference>
<sequence>TKNTVKALTSDFEINKQETKMHLEETREEKLGNLTPAKQPSSVHFFPEIIDLEATPMQLSTSTSQNIPFNLPQVTNAQNSGLTLSSAGPLTSKSTLLSIPRGDASLSKQSSSFLITKKQPLLSFDSETFVLGEGEDYFLSLFGDSRKLNAHSSQTEDMTKHLSVILEEVGQFTSSFLEDIKIAEVNVKGLFVRLMNSSTDKETEIGNHILQQNVNGQAVSLYRFPPNIIMHASSTVTVWAAASEAKPQPPTDFVWEEQIRFRSSPDCTTILCKPHGEAIAWYTPIHWKQAWEKLETDIEFDRCSVVIPTLKKRMFGQRTASMSSINKEKQEPAKEPSQCRIDHIYPALPKEKEILPSTLPTRSPWCCNPHTSPHPYCSLIEPHDPDTSEKRLDTQLKSRPAKLASAPGIKKKKSKNKK</sequence>
<evidence type="ECO:0000313" key="3">
    <source>
        <dbReference type="Ensembl" id="ENSCGRP00001003687.1"/>
    </source>
</evidence>
<evidence type="ECO:0000259" key="2">
    <source>
        <dbReference type="PROSITE" id="PS51841"/>
    </source>
</evidence>
<reference evidence="3" key="2">
    <citation type="submission" date="2025-09" db="UniProtKB">
        <authorList>
            <consortium name="Ensembl"/>
        </authorList>
    </citation>
    <scope>IDENTIFICATION</scope>
</reference>
<dbReference type="AlphaFoldDB" id="A0A8C2LF42"/>
<dbReference type="InterPro" id="IPR001322">
    <property type="entry name" value="Lamin_tail_dom"/>
</dbReference>
<name>A0A8C2LF42_CRIGR</name>
<feature type="region of interest" description="Disordered" evidence="1">
    <location>
        <begin position="378"/>
        <end position="418"/>
    </location>
</feature>
<dbReference type="Ensembl" id="ENSCGRT00001005374.1">
    <property type="protein sequence ID" value="ENSCGRP00001003687.1"/>
    <property type="gene ID" value="ENSCGRG00001004513.1"/>
</dbReference>
<reference evidence="3" key="1">
    <citation type="submission" date="2025-08" db="UniProtKB">
        <authorList>
            <consortium name="Ensembl"/>
        </authorList>
    </citation>
    <scope>IDENTIFICATION</scope>
</reference>
<evidence type="ECO:0000313" key="4">
    <source>
        <dbReference type="Proteomes" id="UP000694386"/>
    </source>
</evidence>
<dbReference type="GO" id="GO:0005737">
    <property type="term" value="C:cytoplasm"/>
    <property type="evidence" value="ECO:0007669"/>
    <property type="project" value="Ensembl"/>
</dbReference>
<feature type="compositionally biased region" description="Basic residues" evidence="1">
    <location>
        <begin position="409"/>
        <end position="418"/>
    </location>
</feature>
<feature type="compositionally biased region" description="Basic and acidic residues" evidence="1">
    <location>
        <begin position="381"/>
        <end position="396"/>
    </location>
</feature>
<accession>A0A8C2LF42</accession>
<proteinExistence type="predicted"/>
<feature type="domain" description="LTD" evidence="2">
    <location>
        <begin position="168"/>
        <end position="286"/>
    </location>
</feature>
<protein>
    <submittedName>
        <fullName evidence="3">Lamin tail domain containing 1</fullName>
    </submittedName>
</protein>
<evidence type="ECO:0000256" key="1">
    <source>
        <dbReference type="SAM" id="MobiDB-lite"/>
    </source>
</evidence>
<dbReference type="InterPro" id="IPR042840">
    <property type="entry name" value="LMNTD1"/>
</dbReference>
<dbReference type="Pfam" id="PF00932">
    <property type="entry name" value="LTD"/>
    <property type="match status" value="1"/>
</dbReference>
<feature type="region of interest" description="Disordered" evidence="1">
    <location>
        <begin position="318"/>
        <end position="337"/>
    </location>
</feature>
<organism evidence="3 4">
    <name type="scientific">Cricetulus griseus</name>
    <name type="common">Chinese hamster</name>
    <name type="synonym">Cricetulus barabensis griseus</name>
    <dbReference type="NCBI Taxonomy" id="10029"/>
    <lineage>
        <taxon>Eukaryota</taxon>
        <taxon>Metazoa</taxon>
        <taxon>Chordata</taxon>
        <taxon>Craniata</taxon>
        <taxon>Vertebrata</taxon>
        <taxon>Euteleostomi</taxon>
        <taxon>Mammalia</taxon>
        <taxon>Eutheria</taxon>
        <taxon>Euarchontoglires</taxon>
        <taxon>Glires</taxon>
        <taxon>Rodentia</taxon>
        <taxon>Myomorpha</taxon>
        <taxon>Muroidea</taxon>
        <taxon>Cricetidae</taxon>
        <taxon>Cricetinae</taxon>
        <taxon>Cricetulus</taxon>
    </lineage>
</organism>
<dbReference type="GO" id="GO:0005635">
    <property type="term" value="C:nuclear envelope"/>
    <property type="evidence" value="ECO:0007669"/>
    <property type="project" value="Ensembl"/>
</dbReference>
<dbReference type="Proteomes" id="UP000694386">
    <property type="component" value="Unplaced"/>
</dbReference>
<dbReference type="Gene3D" id="2.60.40.1260">
    <property type="entry name" value="Lamin Tail domain"/>
    <property type="match status" value="1"/>
</dbReference>
<dbReference type="SUPFAM" id="SSF74853">
    <property type="entry name" value="Lamin A/C globular tail domain"/>
    <property type="match status" value="1"/>
</dbReference>
<dbReference type="InterPro" id="IPR036415">
    <property type="entry name" value="Lamin_tail_dom_sf"/>
</dbReference>
<dbReference type="PROSITE" id="PS51841">
    <property type="entry name" value="LTD"/>
    <property type="match status" value="1"/>
</dbReference>